<dbReference type="EMBL" id="JBHTJZ010000008">
    <property type="protein sequence ID" value="MFD0959292.1"/>
    <property type="molecule type" value="Genomic_DNA"/>
</dbReference>
<reference evidence="5" key="1">
    <citation type="journal article" date="2019" name="Int. J. Syst. Evol. Microbiol.">
        <title>The Global Catalogue of Microorganisms (GCM) 10K type strain sequencing project: providing services to taxonomists for standard genome sequencing and annotation.</title>
        <authorList>
            <consortium name="The Broad Institute Genomics Platform"/>
            <consortium name="The Broad Institute Genome Sequencing Center for Infectious Disease"/>
            <person name="Wu L."/>
            <person name="Ma J."/>
        </authorList>
    </citation>
    <scope>NUCLEOTIDE SEQUENCE [LARGE SCALE GENOMIC DNA]</scope>
    <source>
        <strain evidence="5">CCUG 59129</strain>
    </source>
</reference>
<evidence type="ECO:0000313" key="5">
    <source>
        <dbReference type="Proteomes" id="UP001596989"/>
    </source>
</evidence>
<feature type="transmembrane region" description="Helical" evidence="2">
    <location>
        <begin position="51"/>
        <end position="71"/>
    </location>
</feature>
<keyword evidence="2" id="KW-0812">Transmembrane</keyword>
<feature type="transmembrane region" description="Helical" evidence="2">
    <location>
        <begin position="217"/>
        <end position="243"/>
    </location>
</feature>
<protein>
    <submittedName>
        <fullName evidence="4">SpoIIE family protein phosphatase</fullName>
    </submittedName>
</protein>
<name>A0ABW3HP12_9BACL</name>
<accession>A0ABW3HP12</accession>
<feature type="transmembrane region" description="Helical" evidence="2">
    <location>
        <begin position="348"/>
        <end position="373"/>
    </location>
</feature>
<dbReference type="PANTHER" id="PTHR43156:SF2">
    <property type="entry name" value="STAGE II SPORULATION PROTEIN E"/>
    <property type="match status" value="1"/>
</dbReference>
<evidence type="ECO:0000256" key="1">
    <source>
        <dbReference type="ARBA" id="ARBA00022801"/>
    </source>
</evidence>
<proteinExistence type="predicted"/>
<feature type="transmembrane region" description="Helical" evidence="2">
    <location>
        <begin position="103"/>
        <end position="121"/>
    </location>
</feature>
<feature type="transmembrane region" description="Helical" evidence="2">
    <location>
        <begin position="179"/>
        <end position="197"/>
    </location>
</feature>
<keyword evidence="5" id="KW-1185">Reference proteome</keyword>
<dbReference type="InterPro" id="IPR036457">
    <property type="entry name" value="PPM-type-like_dom_sf"/>
</dbReference>
<organism evidence="4 5">
    <name type="scientific">Paenibacillus chungangensis</name>
    <dbReference type="NCBI Taxonomy" id="696535"/>
    <lineage>
        <taxon>Bacteria</taxon>
        <taxon>Bacillati</taxon>
        <taxon>Bacillota</taxon>
        <taxon>Bacilli</taxon>
        <taxon>Bacillales</taxon>
        <taxon>Paenibacillaceae</taxon>
        <taxon>Paenibacillus</taxon>
    </lineage>
</organism>
<evidence type="ECO:0000313" key="4">
    <source>
        <dbReference type="EMBL" id="MFD0959292.1"/>
    </source>
</evidence>
<keyword evidence="1" id="KW-0378">Hydrolase</keyword>
<dbReference type="InterPro" id="IPR052016">
    <property type="entry name" value="Bact_Sigma-Reg"/>
</dbReference>
<keyword evidence="2" id="KW-1133">Transmembrane helix</keyword>
<keyword evidence="2" id="KW-0472">Membrane</keyword>
<sequence length="487" mass="55130">MKPLHKIVNLHTTAIKCYVVYVMVALVAVCGMLLSNKYVSHASAQQFKQTVMGIVAGYLLLLLVLILYTYFRLHSATKRSSDKGHHLERHELWRRFSSFPNELFWLYVITGWLIAQTYRLFVSDWPSWPHETAIQAWRGILFDSSTFLALGIIQYSLARWICSSELKRLNIVHLPNPRFIPLSNEMMAIVICGLLYMQLRLFWYVYQGVEYGSSVQWGVYIAIAFVVGLVTLMVVKTALSYLIGDIGHIKRNILQLEVNQANRLTPIPIVSPYEAGELALAFNRLQNTFNREYSRMKEEIDLARNVQKQLFSPVNLSIGQWKIKAGENDVACASGTFFHLIRLNDQRAVMLGGAIAGSELSAALVMSALLMMFRAQVNEHVSAEQLTHYLKQHLITILAKDMQAHIAVMTLDTVKSELEWTLSGQIRLQLVYEDGLMTETDGKYPINPTIAAPFTCGSYSLGKIAELQLQQGEHTLLSSRRLQEGAA</sequence>
<dbReference type="Gene3D" id="3.60.40.10">
    <property type="entry name" value="PPM-type phosphatase domain"/>
    <property type="match status" value="1"/>
</dbReference>
<feature type="domain" description="PPM-type phosphatase" evidence="3">
    <location>
        <begin position="348"/>
        <end position="435"/>
    </location>
</feature>
<dbReference type="PANTHER" id="PTHR43156">
    <property type="entry name" value="STAGE II SPORULATION PROTEIN E-RELATED"/>
    <property type="match status" value="1"/>
</dbReference>
<feature type="transmembrane region" description="Helical" evidence="2">
    <location>
        <begin position="136"/>
        <end position="158"/>
    </location>
</feature>
<dbReference type="InterPro" id="IPR001932">
    <property type="entry name" value="PPM-type_phosphatase-like_dom"/>
</dbReference>
<gene>
    <name evidence="4" type="ORF">ACFQ2I_07805</name>
</gene>
<evidence type="ECO:0000259" key="3">
    <source>
        <dbReference type="Pfam" id="PF07228"/>
    </source>
</evidence>
<comment type="caution">
    <text evidence="4">The sequence shown here is derived from an EMBL/GenBank/DDBJ whole genome shotgun (WGS) entry which is preliminary data.</text>
</comment>
<dbReference type="Proteomes" id="UP001596989">
    <property type="component" value="Unassembled WGS sequence"/>
</dbReference>
<dbReference type="Pfam" id="PF07228">
    <property type="entry name" value="SpoIIE"/>
    <property type="match status" value="1"/>
</dbReference>
<dbReference type="RefSeq" id="WP_377563372.1">
    <property type="nucleotide sequence ID" value="NZ_JBHTJZ010000008.1"/>
</dbReference>
<evidence type="ECO:0000256" key="2">
    <source>
        <dbReference type="SAM" id="Phobius"/>
    </source>
</evidence>